<dbReference type="Proteomes" id="UP000663829">
    <property type="component" value="Unassembled WGS sequence"/>
</dbReference>
<evidence type="ECO:0000313" key="3">
    <source>
        <dbReference type="Proteomes" id="UP000663829"/>
    </source>
</evidence>
<dbReference type="EMBL" id="CAJOBC010100950">
    <property type="protein sequence ID" value="CAF4470374.1"/>
    <property type="molecule type" value="Genomic_DNA"/>
</dbReference>
<evidence type="ECO:0000313" key="2">
    <source>
        <dbReference type="EMBL" id="CAF4470374.1"/>
    </source>
</evidence>
<keyword evidence="3" id="KW-1185">Reference proteome</keyword>
<proteinExistence type="predicted"/>
<accession>A0A816AEE0</accession>
<protein>
    <submittedName>
        <fullName evidence="1">Uncharacterized protein</fullName>
    </submittedName>
</protein>
<reference evidence="1" key="1">
    <citation type="submission" date="2021-02" db="EMBL/GenBank/DDBJ databases">
        <authorList>
            <person name="Nowell W R."/>
        </authorList>
    </citation>
    <scope>NUCLEOTIDE SEQUENCE</scope>
</reference>
<comment type="caution">
    <text evidence="1">The sequence shown here is derived from an EMBL/GenBank/DDBJ whole genome shotgun (WGS) entry which is preliminary data.</text>
</comment>
<feature type="non-terminal residue" evidence="1">
    <location>
        <position position="1"/>
    </location>
</feature>
<evidence type="ECO:0000313" key="1">
    <source>
        <dbReference type="EMBL" id="CAF1595758.1"/>
    </source>
</evidence>
<dbReference type="EMBL" id="CAJNOQ010034669">
    <property type="protein sequence ID" value="CAF1595758.1"/>
    <property type="molecule type" value="Genomic_DNA"/>
</dbReference>
<organism evidence="1 3">
    <name type="scientific">Didymodactylos carnosus</name>
    <dbReference type="NCBI Taxonomy" id="1234261"/>
    <lineage>
        <taxon>Eukaryota</taxon>
        <taxon>Metazoa</taxon>
        <taxon>Spiralia</taxon>
        <taxon>Gnathifera</taxon>
        <taxon>Rotifera</taxon>
        <taxon>Eurotatoria</taxon>
        <taxon>Bdelloidea</taxon>
        <taxon>Philodinida</taxon>
        <taxon>Philodinidae</taxon>
        <taxon>Didymodactylos</taxon>
    </lineage>
</organism>
<dbReference type="Proteomes" id="UP000681722">
    <property type="component" value="Unassembled WGS sequence"/>
</dbReference>
<gene>
    <name evidence="1" type="ORF">GPM918_LOCUS42074</name>
    <name evidence="2" type="ORF">SRO942_LOCUS43246</name>
</gene>
<name>A0A816AEE0_9BILA</name>
<sequence>ACKRADKMDEFDFDMNTGVIKEAKRQLKKDVVHKRCMSVIEKNVHNQHHNENINNQIEINDD</sequence>
<dbReference type="AlphaFoldDB" id="A0A816AEE0"/>